<keyword evidence="4" id="KW-1185">Reference proteome</keyword>
<gene>
    <name evidence="3" type="ORF">GJ699_11665</name>
</gene>
<dbReference type="RefSeq" id="WP_154376307.1">
    <property type="nucleotide sequence ID" value="NZ_WKJK01000005.1"/>
</dbReference>
<evidence type="ECO:0000313" key="4">
    <source>
        <dbReference type="Proteomes" id="UP000433309"/>
    </source>
</evidence>
<accession>A0A6I2L258</accession>
<organism evidence="3 4">
    <name type="scientific">Duganella guangzhouensis</name>
    <dbReference type="NCBI Taxonomy" id="2666084"/>
    <lineage>
        <taxon>Bacteria</taxon>
        <taxon>Pseudomonadati</taxon>
        <taxon>Pseudomonadota</taxon>
        <taxon>Betaproteobacteria</taxon>
        <taxon>Burkholderiales</taxon>
        <taxon>Oxalobacteraceae</taxon>
        <taxon>Telluria group</taxon>
        <taxon>Duganella</taxon>
    </lineage>
</organism>
<name>A0A6I2L258_9BURK</name>
<dbReference type="InterPro" id="IPR058807">
    <property type="entry name" value="ScoMcrA_N"/>
</dbReference>
<dbReference type="EMBL" id="WKJK01000005">
    <property type="protein sequence ID" value="MRW90646.1"/>
    <property type="molecule type" value="Genomic_DNA"/>
</dbReference>
<protein>
    <submittedName>
        <fullName evidence="3">Uncharacterized protein</fullName>
    </submittedName>
</protein>
<dbReference type="AlphaFoldDB" id="A0A6I2L258"/>
<dbReference type="InterPro" id="IPR003615">
    <property type="entry name" value="HNH_nuc"/>
</dbReference>
<evidence type="ECO:0000313" key="3">
    <source>
        <dbReference type="EMBL" id="MRW90646.1"/>
    </source>
</evidence>
<sequence>MPIKKNTVRASHVEKAAEFWKQHPGYNGFRDSTRYDVIINGEPYPPKAIVSISREFAKLGGMLPSDFAGAKDGKWHGMLQNLGFRIVPKGVIVTEFKELGESASIDTDIEKVEEEYSKNPTMRATLIMARLGQGKYRKELLELWNNQCALTGCAVLPVLRASHAKPWRESDDDERLDPNNGLPLVANLDALFDSGLIGFDEHGDMHISKNLQDNELLNGVPRTLRKPPTLEQAYYLTEHLNSVFQENEFDF</sequence>
<evidence type="ECO:0000259" key="1">
    <source>
        <dbReference type="Pfam" id="PF13391"/>
    </source>
</evidence>
<dbReference type="Proteomes" id="UP000433309">
    <property type="component" value="Unassembled WGS sequence"/>
</dbReference>
<feature type="domain" description="HNH nuclease" evidence="1">
    <location>
        <begin position="148"/>
        <end position="200"/>
    </location>
</feature>
<evidence type="ECO:0000259" key="2">
    <source>
        <dbReference type="Pfam" id="PF26345"/>
    </source>
</evidence>
<feature type="domain" description="ScoMcrA-like N-terminal head" evidence="2">
    <location>
        <begin position="26"/>
        <end position="86"/>
    </location>
</feature>
<dbReference type="Pfam" id="PF26345">
    <property type="entry name" value="ScoMcrA_N"/>
    <property type="match status" value="1"/>
</dbReference>
<reference evidence="3 4" key="1">
    <citation type="submission" date="2019-11" db="EMBL/GenBank/DDBJ databases">
        <title>Novel species isolated from a subtropical stream in China.</title>
        <authorList>
            <person name="Lu H."/>
        </authorList>
    </citation>
    <scope>NUCLEOTIDE SEQUENCE [LARGE SCALE GENOMIC DNA]</scope>
    <source>
        <strain evidence="3 4">FT80W</strain>
    </source>
</reference>
<comment type="caution">
    <text evidence="3">The sequence shown here is derived from an EMBL/GenBank/DDBJ whole genome shotgun (WGS) entry which is preliminary data.</text>
</comment>
<dbReference type="Pfam" id="PF13391">
    <property type="entry name" value="HNH_2"/>
    <property type="match status" value="1"/>
</dbReference>
<proteinExistence type="predicted"/>